<name>A0ABM1REK1_CAMSA</name>
<dbReference type="InterPro" id="IPR012337">
    <property type="entry name" value="RNaseH-like_sf"/>
</dbReference>
<reference evidence="3" key="1">
    <citation type="journal article" date="2014" name="Nat. Commun.">
        <title>The emerging biofuel crop Camelina sativa retains a highly undifferentiated hexaploid genome structure.</title>
        <authorList>
            <person name="Kagale S."/>
            <person name="Koh C."/>
            <person name="Nixon J."/>
            <person name="Bollina V."/>
            <person name="Clarke W.E."/>
            <person name="Tuteja R."/>
            <person name="Spillane C."/>
            <person name="Robinson S.J."/>
            <person name="Links M.G."/>
            <person name="Clarke C."/>
            <person name="Higgins E.E."/>
            <person name="Huebert T."/>
            <person name="Sharpe A.G."/>
            <person name="Parkin I.A."/>
        </authorList>
    </citation>
    <scope>NUCLEOTIDE SEQUENCE [LARGE SCALE GENOMIC DNA]</scope>
    <source>
        <strain evidence="3">cv. DH55</strain>
    </source>
</reference>
<dbReference type="SUPFAM" id="SSF53098">
    <property type="entry name" value="Ribonuclease H-like"/>
    <property type="match status" value="1"/>
</dbReference>
<evidence type="ECO:0000259" key="1">
    <source>
        <dbReference type="Pfam" id="PF05699"/>
    </source>
</evidence>
<dbReference type="PANTHER" id="PTHR23272">
    <property type="entry name" value="BED FINGER-RELATED"/>
    <property type="match status" value="1"/>
</dbReference>
<gene>
    <name evidence="4" type="primary">LOC109131205</name>
</gene>
<feature type="domain" description="HAT C-terminal dimerisation" evidence="1">
    <location>
        <begin position="246"/>
        <end position="333"/>
    </location>
</feature>
<sequence>MDCIEEYGIEKVFTVTVDNAKNNDKALEIFTDALRLKGGGALANPSIVAIRNAVKYVRSSFSRLRSFAMRCETGKISCTVTYFEEVEERSKVKRIGPPTSVDWEEAERNLNAKASSPIEEIRKQAYVMRHKFEKSWARLHNMNPLVIMTSAFDPHNKMEFASLCFEKIYGKDTIESKQLQSLVSSAMKRLYEDYSLRLSQPTEDEDPPDFKPTVLCDISDDDDCELMGSLYSQLVGCKRSEDGSNELQIYLTEKTEVRVENSLGLPYDVLSWWRCNSSKFPILSELARDVLAIQVSSVSSESAFSTSVRVLDSYRSSLTPYMVEVLICAQKWLKSSHKSEAQVSNLVQMLEEVEFLESLDSQNSVAALP</sequence>
<feature type="domain" description="hAT-like transposase RNase-H fold" evidence="2">
    <location>
        <begin position="108"/>
        <end position="194"/>
    </location>
</feature>
<dbReference type="Pfam" id="PF05699">
    <property type="entry name" value="Dimer_Tnp_hAT"/>
    <property type="match status" value="1"/>
</dbReference>
<dbReference type="InterPro" id="IPR008906">
    <property type="entry name" value="HATC_C_dom"/>
</dbReference>
<evidence type="ECO:0000259" key="2">
    <source>
        <dbReference type="Pfam" id="PF14372"/>
    </source>
</evidence>
<organism evidence="3 4">
    <name type="scientific">Camelina sativa</name>
    <name type="common">False flax</name>
    <name type="synonym">Myagrum sativum</name>
    <dbReference type="NCBI Taxonomy" id="90675"/>
    <lineage>
        <taxon>Eukaryota</taxon>
        <taxon>Viridiplantae</taxon>
        <taxon>Streptophyta</taxon>
        <taxon>Embryophyta</taxon>
        <taxon>Tracheophyta</taxon>
        <taxon>Spermatophyta</taxon>
        <taxon>Magnoliopsida</taxon>
        <taxon>eudicotyledons</taxon>
        <taxon>Gunneridae</taxon>
        <taxon>Pentapetalae</taxon>
        <taxon>rosids</taxon>
        <taxon>malvids</taxon>
        <taxon>Brassicales</taxon>
        <taxon>Brassicaceae</taxon>
        <taxon>Camelineae</taxon>
        <taxon>Camelina</taxon>
    </lineage>
</organism>
<dbReference type="RefSeq" id="XP_019097439.1">
    <property type="nucleotide sequence ID" value="XM_019241894.1"/>
</dbReference>
<reference evidence="4" key="2">
    <citation type="submission" date="2025-08" db="UniProtKB">
        <authorList>
            <consortium name="RefSeq"/>
        </authorList>
    </citation>
    <scope>IDENTIFICATION</scope>
    <source>
        <tissue evidence="4">Leaf</tissue>
    </source>
</reference>
<protein>
    <submittedName>
        <fullName evidence="4">Zinc finger BED domain-containing protein RICESLEEPER 2-like</fullName>
    </submittedName>
</protein>
<dbReference type="InterPro" id="IPR025525">
    <property type="entry name" value="hAT-like_transposase_RNase-H"/>
</dbReference>
<keyword evidence="3" id="KW-1185">Reference proteome</keyword>
<accession>A0ABM1REK1</accession>
<dbReference type="GeneID" id="109131205"/>
<evidence type="ECO:0000313" key="4">
    <source>
        <dbReference type="RefSeq" id="XP_019097439.1"/>
    </source>
</evidence>
<dbReference type="Proteomes" id="UP000694864">
    <property type="component" value="Chromosome 20"/>
</dbReference>
<proteinExistence type="predicted"/>
<dbReference type="PANTHER" id="PTHR23272:SF187">
    <property type="entry name" value="AC9 TRANSPOSASE-RELATED"/>
    <property type="match status" value="1"/>
</dbReference>
<dbReference type="Pfam" id="PF14372">
    <property type="entry name" value="hAT-like_RNase-H"/>
    <property type="match status" value="1"/>
</dbReference>
<evidence type="ECO:0000313" key="3">
    <source>
        <dbReference type="Proteomes" id="UP000694864"/>
    </source>
</evidence>